<dbReference type="AlphaFoldDB" id="A0AA93BXH6"/>
<reference evidence="3 4" key="1">
    <citation type="submission" date="2018-09" db="EMBL/GenBank/DDBJ databases">
        <title>Draft genome of a novel serratia sp. strain with antifungal activity.</title>
        <authorList>
            <person name="Dichmann S.I."/>
            <person name="Park B.P."/>
            <person name="Pathiraja D."/>
            <person name="Choi I.-G."/>
            <person name="Stougaard P."/>
            <person name="Hennessy R.C."/>
        </authorList>
    </citation>
    <scope>NUCLEOTIDE SEQUENCE [LARGE SCALE GENOMIC DNA]</scope>
    <source>
        <strain evidence="3 4">S40</strain>
    </source>
</reference>
<accession>A0AA93BXH6</accession>
<protein>
    <recommendedName>
        <fullName evidence="5">FaeA-like protein</fullName>
    </recommendedName>
</protein>
<evidence type="ECO:0000256" key="1">
    <source>
        <dbReference type="ARBA" id="ARBA00023015"/>
    </source>
</evidence>
<comment type="caution">
    <text evidence="3">The sequence shown here is derived from an EMBL/GenBank/DDBJ whole genome shotgun (WGS) entry which is preliminary data.</text>
</comment>
<evidence type="ECO:0008006" key="5">
    <source>
        <dbReference type="Google" id="ProtNLM"/>
    </source>
</evidence>
<dbReference type="Gene3D" id="1.10.10.10">
    <property type="entry name" value="Winged helix-like DNA-binding domain superfamily/Winged helix DNA-binding domain"/>
    <property type="match status" value="1"/>
</dbReference>
<name>A0AA93BXH6_9GAMM</name>
<keyword evidence="2" id="KW-0804">Transcription</keyword>
<gene>
    <name evidence="3" type="ORF">D4100_22745</name>
</gene>
<dbReference type="InterPro" id="IPR036388">
    <property type="entry name" value="WH-like_DNA-bd_sf"/>
</dbReference>
<dbReference type="EMBL" id="QYYG01000010">
    <property type="protein sequence ID" value="RJF53303.1"/>
    <property type="molecule type" value="Genomic_DNA"/>
</dbReference>
<dbReference type="GO" id="GO:0006355">
    <property type="term" value="P:regulation of DNA-templated transcription"/>
    <property type="evidence" value="ECO:0007669"/>
    <property type="project" value="InterPro"/>
</dbReference>
<evidence type="ECO:0000256" key="2">
    <source>
        <dbReference type="ARBA" id="ARBA00023163"/>
    </source>
</evidence>
<organism evidence="3 4">
    <name type="scientific">Serratia inhibens</name>
    <dbReference type="NCBI Taxonomy" id="2338073"/>
    <lineage>
        <taxon>Bacteria</taxon>
        <taxon>Pseudomonadati</taxon>
        <taxon>Pseudomonadota</taxon>
        <taxon>Gammaproteobacteria</taxon>
        <taxon>Enterobacterales</taxon>
        <taxon>Yersiniaceae</taxon>
        <taxon>Serratia</taxon>
    </lineage>
</organism>
<keyword evidence="1" id="KW-0805">Transcription regulation</keyword>
<keyword evidence="4" id="KW-1185">Reference proteome</keyword>
<evidence type="ECO:0000313" key="4">
    <source>
        <dbReference type="Proteomes" id="UP000284338"/>
    </source>
</evidence>
<evidence type="ECO:0000313" key="3">
    <source>
        <dbReference type="EMBL" id="RJF53303.1"/>
    </source>
</evidence>
<dbReference type="Pfam" id="PF04703">
    <property type="entry name" value="FaeA"/>
    <property type="match status" value="1"/>
</dbReference>
<sequence length="100" mass="11676">MSREMSEHEDKTSARQLQHEDFERVAETIIKLCAAKELRCADVPATWASTRDIAEDCDFSIYKTRYLLLKMAKKGWVKVTPQPINNALRWYICPDIKKDD</sequence>
<dbReference type="Proteomes" id="UP000284338">
    <property type="component" value="Unassembled WGS sequence"/>
</dbReference>
<dbReference type="InterPro" id="IPR006793">
    <property type="entry name" value="FaeA"/>
</dbReference>
<proteinExistence type="predicted"/>